<dbReference type="SUPFAM" id="SSF52777">
    <property type="entry name" value="CoA-dependent acyltransferases"/>
    <property type="match status" value="2"/>
</dbReference>
<dbReference type="Gene3D" id="3.30.559.70">
    <property type="entry name" value="Choline/Carnitine o-acyltransferase, domain 2"/>
    <property type="match status" value="1"/>
</dbReference>
<protein>
    <submittedName>
        <fullName evidence="6">Carnitine acetyl transferase</fullName>
    </submittedName>
</protein>
<reference evidence="6 7" key="1">
    <citation type="submission" date="2016-07" db="EMBL/GenBank/DDBJ databases">
        <title>Draft genome of the white-rot fungus Obba rivulosa 3A-2.</title>
        <authorList>
            <consortium name="DOE Joint Genome Institute"/>
            <person name="Miettinen O."/>
            <person name="Riley R."/>
            <person name="Acob R."/>
            <person name="Barry K."/>
            <person name="Cullen D."/>
            <person name="De Vries R."/>
            <person name="Hainaut M."/>
            <person name="Hatakka A."/>
            <person name="Henrissat B."/>
            <person name="Hilden K."/>
            <person name="Kuo R."/>
            <person name="Labutti K."/>
            <person name="Lipzen A."/>
            <person name="Makela M.R."/>
            <person name="Sandor L."/>
            <person name="Spatafora J.W."/>
            <person name="Grigoriev I.V."/>
            <person name="Hibbett D.S."/>
        </authorList>
    </citation>
    <scope>NUCLEOTIDE SEQUENCE [LARGE SCALE GENOMIC DNA]</scope>
    <source>
        <strain evidence="6 7">3A-2</strain>
    </source>
</reference>
<keyword evidence="3" id="KW-0012">Acyltransferase</keyword>
<accession>A0A8E2AKL4</accession>
<dbReference type="InterPro" id="IPR023213">
    <property type="entry name" value="CAT-like_dom_sf"/>
</dbReference>
<dbReference type="Pfam" id="PF00755">
    <property type="entry name" value="Carn_acyltransf"/>
    <property type="match status" value="1"/>
</dbReference>
<name>A0A8E2AKL4_9APHY</name>
<evidence type="ECO:0000256" key="1">
    <source>
        <dbReference type="ARBA" id="ARBA00005232"/>
    </source>
</evidence>
<gene>
    <name evidence="6" type="ORF">OBBRIDRAFT_797662</name>
</gene>
<dbReference type="PANTHER" id="PTHR22589">
    <property type="entry name" value="CARNITINE O-ACYLTRANSFERASE"/>
    <property type="match status" value="1"/>
</dbReference>
<keyword evidence="2 6" id="KW-0808">Transferase</keyword>
<comment type="similarity">
    <text evidence="1">Belongs to the carnitine/choline acetyltransferase family.</text>
</comment>
<organism evidence="6 7">
    <name type="scientific">Obba rivulosa</name>
    <dbReference type="NCBI Taxonomy" id="1052685"/>
    <lineage>
        <taxon>Eukaryota</taxon>
        <taxon>Fungi</taxon>
        <taxon>Dikarya</taxon>
        <taxon>Basidiomycota</taxon>
        <taxon>Agaricomycotina</taxon>
        <taxon>Agaricomycetes</taxon>
        <taxon>Polyporales</taxon>
        <taxon>Gelatoporiaceae</taxon>
        <taxon>Obba</taxon>
    </lineage>
</organism>
<keyword evidence="7" id="KW-1185">Reference proteome</keyword>
<evidence type="ECO:0000256" key="3">
    <source>
        <dbReference type="ARBA" id="ARBA00023315"/>
    </source>
</evidence>
<dbReference type="Proteomes" id="UP000250043">
    <property type="component" value="Unassembled WGS sequence"/>
</dbReference>
<dbReference type="GO" id="GO:0016746">
    <property type="term" value="F:acyltransferase activity"/>
    <property type="evidence" value="ECO:0007669"/>
    <property type="project" value="UniProtKB-KW"/>
</dbReference>
<dbReference type="InterPro" id="IPR000542">
    <property type="entry name" value="Carn_acyl_trans"/>
</dbReference>
<dbReference type="EMBL" id="KV722554">
    <property type="protein sequence ID" value="OCH85928.1"/>
    <property type="molecule type" value="Genomic_DNA"/>
</dbReference>
<dbReference type="InterPro" id="IPR042231">
    <property type="entry name" value="Cho/carn_acyl_trans_2"/>
</dbReference>
<evidence type="ECO:0000256" key="4">
    <source>
        <dbReference type="PIRSR" id="PIRSR600542-1"/>
    </source>
</evidence>
<evidence type="ECO:0000259" key="5">
    <source>
        <dbReference type="Pfam" id="PF00755"/>
    </source>
</evidence>
<sequence length="639" mass="70418">MSSAPPSFTGPRPANWKSLAPSPLPGVTFAHQSSLFPLPLPKLSNTLAGLKHTLGPLAHSMHELDEAVSKIAEFGRQGGIGDKLHSRLEERKTEKDHEGSSWLEEWWDDLAYLTYRDSVLINVSYYYGFRPHPAHLPQAPSHRAATIVHAAMRFRQSYKLGLEPPETTRAGPLCMDSWRWMFDCCRVPGKTADWSVSHAREGDHGDSGHVIVLRRGRVWRLEPWRDGRLLSVPELQQQIEWIYENTQKEYPAVGVLTASHRDVWYKDQTLLASDPHNASILSAIHGAAFVLCLDTEKPADDVAHSRALWHGAVGEQLGLRARWMDKPCQFVVDDGGRAGFVGEHSVMDGTPTVALCDRVLDMVAAMPASAPSGLPPLDPGAAPTPLDWHVTQELRDAIAAADAAARSLIETQALGIVRTPYGKRAIKAFGVSPDAWAQLLVQLAHARLLRARGEQRAGATYEAAATRRFRKGRTEAIRVLSDEMVGWVASMDDASAGVVERAERFRVAVERHGRDARSAGLGLGVDRHLLGLRQCLDRDEGVPAIFDDPLVKRSSRWVLSTSAIFSKHFGPYGWGEVVPDGFGVAYMTGFDDYLQFTITSRTEMPHAQFCAELERAGKDMYDLHTALAQAGAAPDKAKL</sequence>
<feature type="domain" description="Choline/carnitine acyltransferase" evidence="5">
    <location>
        <begin position="38"/>
        <end position="614"/>
    </location>
</feature>
<evidence type="ECO:0000313" key="7">
    <source>
        <dbReference type="Proteomes" id="UP000250043"/>
    </source>
</evidence>
<feature type="active site" description="Proton acceptor" evidence="4">
    <location>
        <position position="344"/>
    </location>
</feature>
<evidence type="ECO:0000313" key="6">
    <source>
        <dbReference type="EMBL" id="OCH85928.1"/>
    </source>
</evidence>
<dbReference type="OrthoDB" id="240216at2759"/>
<dbReference type="PANTHER" id="PTHR22589:SF103">
    <property type="entry name" value="CARNITINE O-ACETYL-TRANSFERASE, ISOFORM A-RELATED"/>
    <property type="match status" value="1"/>
</dbReference>
<proteinExistence type="inferred from homology"/>
<dbReference type="Gene3D" id="3.30.559.10">
    <property type="entry name" value="Chloramphenicol acetyltransferase-like domain"/>
    <property type="match status" value="1"/>
</dbReference>
<dbReference type="AlphaFoldDB" id="A0A8E2AKL4"/>
<dbReference type="InterPro" id="IPR039551">
    <property type="entry name" value="Cho/carn_acyl_trans"/>
</dbReference>
<evidence type="ECO:0000256" key="2">
    <source>
        <dbReference type="ARBA" id="ARBA00022679"/>
    </source>
</evidence>